<dbReference type="PROSITE" id="PS51706">
    <property type="entry name" value="G_ENGB"/>
    <property type="match status" value="1"/>
</dbReference>
<dbReference type="NCBIfam" id="TIGR03598">
    <property type="entry name" value="GTPase_YsxC"/>
    <property type="match status" value="1"/>
</dbReference>
<reference evidence="12 13" key="1">
    <citation type="journal article" date="2018" name="Environ. Microbiol.">
        <title>Novel energy conservation strategies and behaviour of Pelotomaculum schinkii driving syntrophic propionate catabolism.</title>
        <authorList>
            <person name="Hidalgo-Ahumada C.A.P."/>
            <person name="Nobu M.K."/>
            <person name="Narihiro T."/>
            <person name="Tamaki H."/>
            <person name="Liu W.T."/>
            <person name="Kamagata Y."/>
            <person name="Stams A.J.M."/>
            <person name="Imachi H."/>
            <person name="Sousa D.Z."/>
        </authorList>
    </citation>
    <scope>NUCLEOTIDE SEQUENCE [LARGE SCALE GENOMIC DNA]</scope>
    <source>
        <strain evidence="12 13">HH</strain>
    </source>
</reference>
<evidence type="ECO:0000256" key="1">
    <source>
        <dbReference type="ARBA" id="ARBA00001946"/>
    </source>
</evidence>
<dbReference type="InterPro" id="IPR030393">
    <property type="entry name" value="G_ENGB_dom"/>
</dbReference>
<dbReference type="FunFam" id="3.40.50.300:FF:000098">
    <property type="entry name" value="Probable GTP-binding protein EngB"/>
    <property type="match status" value="1"/>
</dbReference>
<dbReference type="GO" id="GO:0046872">
    <property type="term" value="F:metal ion binding"/>
    <property type="evidence" value="ECO:0007669"/>
    <property type="project" value="UniProtKB-KW"/>
</dbReference>
<keyword evidence="7 10" id="KW-0342">GTP-binding</keyword>
<dbReference type="PANTHER" id="PTHR11649:SF13">
    <property type="entry name" value="ENGB-TYPE G DOMAIN-CONTAINING PROTEIN"/>
    <property type="match status" value="1"/>
</dbReference>
<evidence type="ECO:0000256" key="3">
    <source>
        <dbReference type="ARBA" id="ARBA00022618"/>
    </source>
</evidence>
<proteinExistence type="inferred from homology"/>
<dbReference type="HAMAP" id="MF_00321">
    <property type="entry name" value="GTPase_EngB"/>
    <property type="match status" value="1"/>
</dbReference>
<evidence type="ECO:0000256" key="9">
    <source>
        <dbReference type="ARBA" id="ARBA00023306"/>
    </source>
</evidence>
<accession>A0A4Y7REV6</accession>
<evidence type="ECO:0000313" key="12">
    <source>
        <dbReference type="EMBL" id="TEB07336.1"/>
    </source>
</evidence>
<comment type="cofactor">
    <cofactor evidence="1">
        <name>Mg(2+)</name>
        <dbReference type="ChEBI" id="CHEBI:18420"/>
    </cofactor>
</comment>
<name>A0A4Y7REV6_9FIRM</name>
<dbReference type="GO" id="GO:0005829">
    <property type="term" value="C:cytosol"/>
    <property type="evidence" value="ECO:0007669"/>
    <property type="project" value="TreeGrafter"/>
</dbReference>
<keyword evidence="13" id="KW-1185">Reference proteome</keyword>
<keyword evidence="3 10" id="KW-0132">Cell division</keyword>
<gene>
    <name evidence="10 12" type="primary">engB</name>
    <name evidence="12" type="ORF">Psch_00883</name>
</gene>
<evidence type="ECO:0000256" key="5">
    <source>
        <dbReference type="ARBA" id="ARBA00022741"/>
    </source>
</evidence>
<organism evidence="12 13">
    <name type="scientific">Pelotomaculum schinkii</name>
    <dbReference type="NCBI Taxonomy" id="78350"/>
    <lineage>
        <taxon>Bacteria</taxon>
        <taxon>Bacillati</taxon>
        <taxon>Bacillota</taxon>
        <taxon>Clostridia</taxon>
        <taxon>Eubacteriales</taxon>
        <taxon>Desulfotomaculaceae</taxon>
        <taxon>Pelotomaculum</taxon>
    </lineage>
</organism>
<dbReference type="InterPro" id="IPR027417">
    <property type="entry name" value="P-loop_NTPase"/>
</dbReference>
<keyword evidence="8 10" id="KW-0717">Septation</keyword>
<dbReference type="GO" id="GO:0005525">
    <property type="term" value="F:GTP binding"/>
    <property type="evidence" value="ECO:0007669"/>
    <property type="project" value="UniProtKB-UniRule"/>
</dbReference>
<evidence type="ECO:0000256" key="10">
    <source>
        <dbReference type="HAMAP-Rule" id="MF_00321"/>
    </source>
</evidence>
<dbReference type="Proteomes" id="UP000298324">
    <property type="component" value="Unassembled WGS sequence"/>
</dbReference>
<dbReference type="PANTHER" id="PTHR11649">
    <property type="entry name" value="MSS1/TRME-RELATED GTP-BINDING PROTEIN"/>
    <property type="match status" value="1"/>
</dbReference>
<dbReference type="RefSeq" id="WP_134217730.1">
    <property type="nucleotide sequence ID" value="NZ_QFGA01000001.1"/>
</dbReference>
<dbReference type="Gene3D" id="3.40.50.300">
    <property type="entry name" value="P-loop containing nucleotide triphosphate hydrolases"/>
    <property type="match status" value="1"/>
</dbReference>
<sequence>MKITSAEFVTSAVKPPHYPAGELPEVALAGRSNVGKSSLLNKLINRKRLARTSNTPGRTRLINFFLVNGIFHLVDLPGYGYARVPVGERDSWRKMIESYLKTRPNLKGVLLLVDSRHPPTAMDLQMYGWLKFRGLPAAVAATKADKLSRSRLLQSLRVIRAELALAEGDALIPFSAETGQGREELLEVINRWTTTTNLHNA</sequence>
<dbReference type="SUPFAM" id="SSF52540">
    <property type="entry name" value="P-loop containing nucleoside triphosphate hydrolases"/>
    <property type="match status" value="1"/>
</dbReference>
<evidence type="ECO:0000256" key="4">
    <source>
        <dbReference type="ARBA" id="ARBA00022723"/>
    </source>
</evidence>
<dbReference type="EMBL" id="QFGA01000001">
    <property type="protein sequence ID" value="TEB07336.1"/>
    <property type="molecule type" value="Genomic_DNA"/>
</dbReference>
<keyword evidence="9 10" id="KW-0131">Cell cycle</keyword>
<keyword evidence="4" id="KW-0479">Metal-binding</keyword>
<comment type="similarity">
    <text evidence="2 10">Belongs to the TRAFAC class TrmE-Era-EngA-EngB-Septin-like GTPase superfamily. EngB GTPase family.</text>
</comment>
<evidence type="ECO:0000256" key="2">
    <source>
        <dbReference type="ARBA" id="ARBA00009638"/>
    </source>
</evidence>
<feature type="domain" description="EngB-type G" evidence="11">
    <location>
        <begin position="22"/>
        <end position="195"/>
    </location>
</feature>
<dbReference type="AlphaFoldDB" id="A0A4Y7REV6"/>
<dbReference type="InterPro" id="IPR019987">
    <property type="entry name" value="GTP-bd_ribosome_bio_YsxC"/>
</dbReference>
<evidence type="ECO:0000256" key="6">
    <source>
        <dbReference type="ARBA" id="ARBA00022842"/>
    </source>
</evidence>
<comment type="caution">
    <text evidence="12">The sequence shown here is derived from an EMBL/GenBank/DDBJ whole genome shotgun (WGS) entry which is preliminary data.</text>
</comment>
<keyword evidence="6" id="KW-0460">Magnesium</keyword>
<dbReference type="Pfam" id="PF01926">
    <property type="entry name" value="MMR_HSR1"/>
    <property type="match status" value="1"/>
</dbReference>
<evidence type="ECO:0000313" key="13">
    <source>
        <dbReference type="Proteomes" id="UP000298324"/>
    </source>
</evidence>
<evidence type="ECO:0000259" key="11">
    <source>
        <dbReference type="PROSITE" id="PS51706"/>
    </source>
</evidence>
<comment type="function">
    <text evidence="10">Necessary for normal cell division and for the maintenance of normal septation.</text>
</comment>
<dbReference type="GO" id="GO:0000917">
    <property type="term" value="P:division septum assembly"/>
    <property type="evidence" value="ECO:0007669"/>
    <property type="project" value="UniProtKB-KW"/>
</dbReference>
<keyword evidence="5 10" id="KW-0547">Nucleotide-binding</keyword>
<protein>
    <recommendedName>
        <fullName evidence="10">Probable GTP-binding protein EngB</fullName>
    </recommendedName>
</protein>
<dbReference type="InterPro" id="IPR006073">
    <property type="entry name" value="GTP-bd"/>
</dbReference>
<evidence type="ECO:0000256" key="7">
    <source>
        <dbReference type="ARBA" id="ARBA00023134"/>
    </source>
</evidence>
<evidence type="ECO:0000256" key="8">
    <source>
        <dbReference type="ARBA" id="ARBA00023210"/>
    </source>
</evidence>
<dbReference type="CDD" id="cd01876">
    <property type="entry name" value="YihA_EngB"/>
    <property type="match status" value="1"/>
</dbReference>